<keyword evidence="1" id="KW-1133">Transmembrane helix</keyword>
<dbReference type="WBParaSite" id="BTMF_0001000401-mRNA-1">
    <property type="protein sequence ID" value="BTMF_0001000401-mRNA-1"/>
    <property type="gene ID" value="BTMF_0001000401"/>
</dbReference>
<sequence>MIIIITTVIVIIIITTVILGLQMPSHTDFQMNVKLSVLFVIINPLYM</sequence>
<evidence type="ECO:0000313" key="4">
    <source>
        <dbReference type="WBParaSite" id="BTMF_0001000401-mRNA-1"/>
    </source>
</evidence>
<keyword evidence="3" id="KW-1185">Reference proteome</keyword>
<accession>A0A0R3QQL9</accession>
<dbReference type="Proteomes" id="UP000280834">
    <property type="component" value="Unassembled WGS sequence"/>
</dbReference>
<protein>
    <submittedName>
        <fullName evidence="4">Neur_chan_memb domain-containing protein</fullName>
    </submittedName>
</protein>
<name>A0A0R3QQL9_9BILA</name>
<gene>
    <name evidence="2" type="ORF">BTMF_LOCUS8053</name>
</gene>
<dbReference type="EMBL" id="UZAG01016214">
    <property type="protein sequence ID" value="VDO26777.1"/>
    <property type="molecule type" value="Genomic_DNA"/>
</dbReference>
<proteinExistence type="predicted"/>
<evidence type="ECO:0000256" key="1">
    <source>
        <dbReference type="SAM" id="Phobius"/>
    </source>
</evidence>
<feature type="transmembrane region" description="Helical" evidence="1">
    <location>
        <begin position="5"/>
        <end position="23"/>
    </location>
</feature>
<reference evidence="4" key="1">
    <citation type="submission" date="2017-02" db="UniProtKB">
        <authorList>
            <consortium name="WormBaseParasite"/>
        </authorList>
    </citation>
    <scope>IDENTIFICATION</scope>
</reference>
<keyword evidence="1" id="KW-0812">Transmembrane</keyword>
<reference evidence="2 3" key="2">
    <citation type="submission" date="2018-11" db="EMBL/GenBank/DDBJ databases">
        <authorList>
            <consortium name="Pathogen Informatics"/>
        </authorList>
    </citation>
    <scope>NUCLEOTIDE SEQUENCE [LARGE SCALE GENOMIC DNA]</scope>
</reference>
<evidence type="ECO:0000313" key="3">
    <source>
        <dbReference type="Proteomes" id="UP000280834"/>
    </source>
</evidence>
<dbReference type="AlphaFoldDB" id="A0A0R3QQL9"/>
<organism evidence="4">
    <name type="scientific">Brugia timori</name>
    <dbReference type="NCBI Taxonomy" id="42155"/>
    <lineage>
        <taxon>Eukaryota</taxon>
        <taxon>Metazoa</taxon>
        <taxon>Ecdysozoa</taxon>
        <taxon>Nematoda</taxon>
        <taxon>Chromadorea</taxon>
        <taxon>Rhabditida</taxon>
        <taxon>Spirurina</taxon>
        <taxon>Spiruromorpha</taxon>
        <taxon>Filarioidea</taxon>
        <taxon>Onchocercidae</taxon>
        <taxon>Brugia</taxon>
    </lineage>
</organism>
<keyword evidence="1" id="KW-0472">Membrane</keyword>
<evidence type="ECO:0000313" key="2">
    <source>
        <dbReference type="EMBL" id="VDO26777.1"/>
    </source>
</evidence>